<dbReference type="AlphaFoldDB" id="A0A0L0FVM2"/>
<dbReference type="InterPro" id="IPR029071">
    <property type="entry name" value="Ubiquitin-like_domsf"/>
</dbReference>
<dbReference type="SMART" id="SM00213">
    <property type="entry name" value="UBQ"/>
    <property type="match status" value="1"/>
</dbReference>
<organism evidence="3 4">
    <name type="scientific">Sphaeroforma arctica JP610</name>
    <dbReference type="NCBI Taxonomy" id="667725"/>
    <lineage>
        <taxon>Eukaryota</taxon>
        <taxon>Ichthyosporea</taxon>
        <taxon>Ichthyophonida</taxon>
        <taxon>Sphaeroforma</taxon>
    </lineage>
</organism>
<accession>A0A0L0FVM2</accession>
<dbReference type="GeneID" id="25907561"/>
<reference evidence="3 4" key="1">
    <citation type="submission" date="2011-02" db="EMBL/GenBank/DDBJ databases">
        <title>The Genome Sequence of Sphaeroforma arctica JP610.</title>
        <authorList>
            <consortium name="The Broad Institute Genome Sequencing Platform"/>
            <person name="Russ C."/>
            <person name="Cuomo C."/>
            <person name="Young S.K."/>
            <person name="Zeng Q."/>
            <person name="Gargeya S."/>
            <person name="Alvarado L."/>
            <person name="Berlin A."/>
            <person name="Chapman S.B."/>
            <person name="Chen Z."/>
            <person name="Freedman E."/>
            <person name="Gellesch M."/>
            <person name="Goldberg J."/>
            <person name="Griggs A."/>
            <person name="Gujja S."/>
            <person name="Heilman E."/>
            <person name="Heiman D."/>
            <person name="Howarth C."/>
            <person name="Mehta T."/>
            <person name="Neiman D."/>
            <person name="Pearson M."/>
            <person name="Roberts A."/>
            <person name="Saif S."/>
            <person name="Shea T."/>
            <person name="Shenoy N."/>
            <person name="Sisk P."/>
            <person name="Stolte C."/>
            <person name="Sykes S."/>
            <person name="White J."/>
            <person name="Yandava C."/>
            <person name="Burger G."/>
            <person name="Gray M.W."/>
            <person name="Holland P.W.H."/>
            <person name="King N."/>
            <person name="Lang F.B.F."/>
            <person name="Roger A.J."/>
            <person name="Ruiz-Trillo I."/>
            <person name="Haas B."/>
            <person name="Nusbaum C."/>
            <person name="Birren B."/>
        </authorList>
    </citation>
    <scope>NUCLEOTIDE SEQUENCE [LARGE SCALE GENOMIC DNA]</scope>
    <source>
        <strain evidence="3 4">JP610</strain>
    </source>
</reference>
<protein>
    <recommendedName>
        <fullName evidence="2">Ubiquitin-like domain-containing protein</fullName>
    </recommendedName>
</protein>
<dbReference type="Proteomes" id="UP000054560">
    <property type="component" value="Unassembled WGS sequence"/>
</dbReference>
<keyword evidence="4" id="KW-1185">Reference proteome</keyword>
<gene>
    <name evidence="3" type="ORF">SARC_07057</name>
</gene>
<name>A0A0L0FVM2_9EUKA</name>
<evidence type="ECO:0000313" key="4">
    <source>
        <dbReference type="Proteomes" id="UP000054560"/>
    </source>
</evidence>
<dbReference type="InterPro" id="IPR022617">
    <property type="entry name" value="Rad60/SUMO-like_dom"/>
</dbReference>
<feature type="domain" description="Ubiquitin-like" evidence="2">
    <location>
        <begin position="18"/>
        <end position="96"/>
    </location>
</feature>
<evidence type="ECO:0000259" key="2">
    <source>
        <dbReference type="PROSITE" id="PS50053"/>
    </source>
</evidence>
<proteinExistence type="predicted"/>
<dbReference type="eggNOG" id="KOG1769">
    <property type="taxonomic scope" value="Eukaryota"/>
</dbReference>
<feature type="compositionally biased region" description="Basic and acidic residues" evidence="1">
    <location>
        <begin position="1"/>
        <end position="15"/>
    </location>
</feature>
<dbReference type="PANTHER" id="PTHR10562">
    <property type="entry name" value="SMALL UBIQUITIN-RELATED MODIFIER"/>
    <property type="match status" value="1"/>
</dbReference>
<dbReference type="Pfam" id="PF11976">
    <property type="entry name" value="Rad60-SLD"/>
    <property type="match status" value="1"/>
</dbReference>
<sequence>MSEPSEEKPDIKGEGGGEQLHLKVVTQDGTEVDFKVKKTTPLFKLMNAYCQRQAIDRKSVRFVTPEGTVVQDDMTATDLELEDGDSIDVMQEQTGGM</sequence>
<feature type="region of interest" description="Disordered" evidence="1">
    <location>
        <begin position="1"/>
        <end position="20"/>
    </location>
</feature>
<dbReference type="EMBL" id="KQ242132">
    <property type="protein sequence ID" value="KNC80586.1"/>
    <property type="molecule type" value="Genomic_DNA"/>
</dbReference>
<dbReference type="STRING" id="667725.A0A0L0FVM2"/>
<dbReference type="RefSeq" id="XP_014154488.1">
    <property type="nucleotide sequence ID" value="XM_014299013.1"/>
</dbReference>
<dbReference type="Gene3D" id="3.10.20.90">
    <property type="entry name" value="Phosphatidylinositol 3-kinase Catalytic Subunit, Chain A, domain 1"/>
    <property type="match status" value="1"/>
</dbReference>
<dbReference type="InterPro" id="IPR000626">
    <property type="entry name" value="Ubiquitin-like_dom"/>
</dbReference>
<dbReference type="SUPFAM" id="SSF54236">
    <property type="entry name" value="Ubiquitin-like"/>
    <property type="match status" value="1"/>
</dbReference>
<dbReference type="OrthoDB" id="442921at2759"/>
<evidence type="ECO:0000256" key="1">
    <source>
        <dbReference type="SAM" id="MobiDB-lite"/>
    </source>
</evidence>
<evidence type="ECO:0000313" key="3">
    <source>
        <dbReference type="EMBL" id="KNC80586.1"/>
    </source>
</evidence>
<dbReference type="PROSITE" id="PS50053">
    <property type="entry name" value="UBIQUITIN_2"/>
    <property type="match status" value="1"/>
</dbReference>